<dbReference type="Pfam" id="PF00294">
    <property type="entry name" value="PfkB"/>
    <property type="match status" value="1"/>
</dbReference>
<dbReference type="InterPro" id="IPR011611">
    <property type="entry name" value="PfkB_dom"/>
</dbReference>
<proteinExistence type="predicted"/>
<dbReference type="SUPFAM" id="SSF53613">
    <property type="entry name" value="Ribokinase-like"/>
    <property type="match status" value="1"/>
</dbReference>
<evidence type="ECO:0000313" key="4">
    <source>
        <dbReference type="EMBL" id="TQJ11727.1"/>
    </source>
</evidence>
<evidence type="ECO:0000256" key="1">
    <source>
        <dbReference type="ARBA" id="ARBA00022679"/>
    </source>
</evidence>
<dbReference type="PANTHER" id="PTHR10584">
    <property type="entry name" value="SUGAR KINASE"/>
    <property type="match status" value="1"/>
</dbReference>
<dbReference type="EMBL" id="VFMM01000002">
    <property type="protein sequence ID" value="TQJ11727.1"/>
    <property type="molecule type" value="Genomic_DNA"/>
</dbReference>
<comment type="caution">
    <text evidence="4">The sequence shown here is derived from an EMBL/GenBank/DDBJ whole genome shotgun (WGS) entry which is preliminary data.</text>
</comment>
<sequence length="307" mass="31510">MFDLLVIGDANPDVVVGPVEQPILFGQRERLVPSGSLVLGGSASIMACGAARLGLRVAFAGRVGDDPAGDFVRTSLADHGVDVEALVVDPTLPTPLTTILTSGDDRAILTSPGCMPSTAAEDVPPALVRSVRHVHAGSFYLMPRLAAGLAGIFKEAKAAKATTSLDPNDDPAGTWDQTVLDPVLRVTDYFLPNAAEALALTGHHSVEDAAGILARRMARRGTFVVVKNGPDGGLAHNGSKVITAPAMKVDTVDTVGAGDSFDAGWVAAVLNGFKPDRALAIAATCGSLSTREAGGTAAQPTWEEATA</sequence>
<evidence type="ECO:0000256" key="2">
    <source>
        <dbReference type="ARBA" id="ARBA00022777"/>
    </source>
</evidence>
<protein>
    <submittedName>
        <fullName evidence="4">Sugar/nucleoside kinase (Ribokinase family)</fullName>
    </submittedName>
</protein>
<organism evidence="4 5">
    <name type="scientific">Kribbella jejuensis</name>
    <dbReference type="NCBI Taxonomy" id="236068"/>
    <lineage>
        <taxon>Bacteria</taxon>
        <taxon>Bacillati</taxon>
        <taxon>Actinomycetota</taxon>
        <taxon>Actinomycetes</taxon>
        <taxon>Propionibacteriales</taxon>
        <taxon>Kribbellaceae</taxon>
        <taxon>Kribbella</taxon>
    </lineage>
</organism>
<dbReference type="AlphaFoldDB" id="A0A542E8S8"/>
<dbReference type="Proteomes" id="UP000316298">
    <property type="component" value="Unassembled WGS sequence"/>
</dbReference>
<dbReference type="GO" id="GO:0016301">
    <property type="term" value="F:kinase activity"/>
    <property type="evidence" value="ECO:0007669"/>
    <property type="project" value="UniProtKB-KW"/>
</dbReference>
<keyword evidence="5" id="KW-1185">Reference proteome</keyword>
<dbReference type="Gene3D" id="3.40.1190.20">
    <property type="match status" value="1"/>
</dbReference>
<gene>
    <name evidence="4" type="ORF">FB475_4649</name>
</gene>
<dbReference type="CDD" id="cd01166">
    <property type="entry name" value="KdgK"/>
    <property type="match status" value="1"/>
</dbReference>
<dbReference type="OrthoDB" id="7946249at2"/>
<dbReference type="PANTHER" id="PTHR10584:SF166">
    <property type="entry name" value="RIBOKINASE"/>
    <property type="match status" value="1"/>
</dbReference>
<keyword evidence="2 4" id="KW-0418">Kinase</keyword>
<reference evidence="4 5" key="1">
    <citation type="submission" date="2019-06" db="EMBL/GenBank/DDBJ databases">
        <title>Sequencing the genomes of 1000 actinobacteria strains.</title>
        <authorList>
            <person name="Klenk H.-P."/>
        </authorList>
    </citation>
    <scope>NUCLEOTIDE SEQUENCE [LARGE SCALE GENOMIC DNA]</scope>
    <source>
        <strain evidence="4 5">DSM 17305</strain>
    </source>
</reference>
<dbReference type="RefSeq" id="WP_141858650.1">
    <property type="nucleotide sequence ID" value="NZ_BAAAKA010000001.1"/>
</dbReference>
<keyword evidence="1" id="KW-0808">Transferase</keyword>
<evidence type="ECO:0000259" key="3">
    <source>
        <dbReference type="Pfam" id="PF00294"/>
    </source>
</evidence>
<dbReference type="InterPro" id="IPR029056">
    <property type="entry name" value="Ribokinase-like"/>
</dbReference>
<feature type="domain" description="Carbohydrate kinase PfkB" evidence="3">
    <location>
        <begin position="2"/>
        <end position="301"/>
    </location>
</feature>
<accession>A0A542E8S8</accession>
<evidence type="ECO:0000313" key="5">
    <source>
        <dbReference type="Proteomes" id="UP000316298"/>
    </source>
</evidence>
<name>A0A542E8S8_9ACTN</name>